<gene>
    <name evidence="2" type="ORF">HNAJ_LOCUS12116</name>
</gene>
<sequence length="216" mass="23788">MGRPRVLFAGEATIDSQGGQQCTHGAFLTGVERAFDILDHVQQGGRCRLRDVRIVDYLMGRGNRALPPHSMLRRGQTTSCSSSTSTTSTSSRSTPQRERRGMNRRQRRDSGNASLDGLDNFSSSPCASLSSNCSSNCSTIAESQRDQTERCSELQSPFKVAEDERAASPPPKKRFCQRPEDDGDIEVVSFVSLETFRQLFNLLPLCNLPALEAPKS</sequence>
<dbReference type="Gene3D" id="3.50.50.60">
    <property type="entry name" value="FAD/NAD(P)-binding domain"/>
    <property type="match status" value="1"/>
</dbReference>
<proteinExistence type="predicted"/>
<dbReference type="EMBL" id="UZAE01014037">
    <property type="protein sequence ID" value="VDO12220.1"/>
    <property type="molecule type" value="Genomic_DNA"/>
</dbReference>
<evidence type="ECO:0000313" key="2">
    <source>
        <dbReference type="EMBL" id="VDO12220.1"/>
    </source>
</evidence>
<name>A0A0R3TWA0_RODNA</name>
<feature type="region of interest" description="Disordered" evidence="1">
    <location>
        <begin position="62"/>
        <end position="118"/>
    </location>
</feature>
<dbReference type="AlphaFoldDB" id="A0A0R3TWA0"/>
<reference evidence="4" key="1">
    <citation type="submission" date="2016-04" db="UniProtKB">
        <authorList>
            <consortium name="WormBaseParasite"/>
        </authorList>
    </citation>
    <scope>IDENTIFICATION</scope>
</reference>
<reference evidence="2 3" key="2">
    <citation type="submission" date="2018-11" db="EMBL/GenBank/DDBJ databases">
        <authorList>
            <consortium name="Pathogen Informatics"/>
        </authorList>
    </citation>
    <scope>NUCLEOTIDE SEQUENCE [LARGE SCALE GENOMIC DNA]</scope>
</reference>
<dbReference type="OrthoDB" id="6254623at2759"/>
<evidence type="ECO:0000256" key="1">
    <source>
        <dbReference type="SAM" id="MobiDB-lite"/>
    </source>
</evidence>
<protein>
    <submittedName>
        <fullName evidence="4">Amino_oxidase domain-containing protein</fullName>
    </submittedName>
</protein>
<dbReference type="STRING" id="102285.A0A0R3TWA0"/>
<dbReference type="Proteomes" id="UP000278807">
    <property type="component" value="Unassembled WGS sequence"/>
</dbReference>
<organism evidence="4">
    <name type="scientific">Rodentolepis nana</name>
    <name type="common">Dwarf tapeworm</name>
    <name type="synonym">Hymenolepis nana</name>
    <dbReference type="NCBI Taxonomy" id="102285"/>
    <lineage>
        <taxon>Eukaryota</taxon>
        <taxon>Metazoa</taxon>
        <taxon>Spiralia</taxon>
        <taxon>Lophotrochozoa</taxon>
        <taxon>Platyhelminthes</taxon>
        <taxon>Cestoda</taxon>
        <taxon>Eucestoda</taxon>
        <taxon>Cyclophyllidea</taxon>
        <taxon>Hymenolepididae</taxon>
        <taxon>Rodentolepis</taxon>
    </lineage>
</organism>
<feature type="region of interest" description="Disordered" evidence="1">
    <location>
        <begin position="155"/>
        <end position="179"/>
    </location>
</feature>
<keyword evidence="3" id="KW-1185">Reference proteome</keyword>
<accession>A0A0R3TWA0</accession>
<evidence type="ECO:0000313" key="4">
    <source>
        <dbReference type="WBParaSite" id="HNAJ_0001212701-mRNA-1"/>
    </source>
</evidence>
<feature type="compositionally biased region" description="Low complexity" evidence="1">
    <location>
        <begin position="77"/>
        <end position="94"/>
    </location>
</feature>
<dbReference type="WBParaSite" id="HNAJ_0001212701-mRNA-1">
    <property type="protein sequence ID" value="HNAJ_0001212701-mRNA-1"/>
    <property type="gene ID" value="HNAJ_0001212701"/>
</dbReference>
<evidence type="ECO:0000313" key="3">
    <source>
        <dbReference type="Proteomes" id="UP000278807"/>
    </source>
</evidence>
<dbReference type="InterPro" id="IPR036188">
    <property type="entry name" value="FAD/NAD-bd_sf"/>
</dbReference>